<organism evidence="7">
    <name type="scientific">uncultured Desulfobacterium sp</name>
    <dbReference type="NCBI Taxonomy" id="201089"/>
    <lineage>
        <taxon>Bacteria</taxon>
        <taxon>Pseudomonadati</taxon>
        <taxon>Thermodesulfobacteriota</taxon>
        <taxon>Desulfobacteria</taxon>
        <taxon>Desulfobacterales</taxon>
        <taxon>Desulfobacteriaceae</taxon>
        <taxon>Desulfobacterium</taxon>
        <taxon>environmental samples</taxon>
    </lineage>
</organism>
<keyword evidence="3" id="KW-0456">Lyase</keyword>
<evidence type="ECO:0000259" key="6">
    <source>
        <dbReference type="SMART" id="SM00925"/>
    </source>
</evidence>
<reference evidence="7" key="1">
    <citation type="submission" date="2018-01" db="EMBL/GenBank/DDBJ databases">
        <authorList>
            <person name="Regsiter A."/>
            <person name="William W."/>
        </authorList>
    </citation>
    <scope>NUCLEOTIDE SEQUENCE</scope>
    <source>
        <strain evidence="7">TRIP AH-1</strain>
    </source>
</reference>
<evidence type="ECO:0000256" key="3">
    <source>
        <dbReference type="ARBA" id="ARBA00023239"/>
    </source>
</evidence>
<dbReference type="Pfam" id="PF06725">
    <property type="entry name" value="3D"/>
    <property type="match status" value="1"/>
</dbReference>
<gene>
    <name evidence="7" type="ORF">PITCH_A2030043</name>
</gene>
<dbReference type="EMBL" id="OJIN01000117">
    <property type="protein sequence ID" value="SPD73899.1"/>
    <property type="molecule type" value="Genomic_DNA"/>
</dbReference>
<dbReference type="GO" id="GO:0009254">
    <property type="term" value="P:peptidoglycan turnover"/>
    <property type="evidence" value="ECO:0007669"/>
    <property type="project" value="InterPro"/>
</dbReference>
<dbReference type="GO" id="GO:0071555">
    <property type="term" value="P:cell wall organization"/>
    <property type="evidence" value="ECO:0007669"/>
    <property type="project" value="UniProtKB-KW"/>
</dbReference>
<dbReference type="Pfam" id="PF03562">
    <property type="entry name" value="MltA"/>
    <property type="match status" value="1"/>
</dbReference>
<dbReference type="Gene3D" id="2.40.240.50">
    <property type="entry name" value="Barwin-like endoglucanases"/>
    <property type="match status" value="1"/>
</dbReference>
<name>A0A445MWW6_9BACT</name>
<dbReference type="InterPro" id="IPR005300">
    <property type="entry name" value="MltA_B"/>
</dbReference>
<dbReference type="GO" id="GO:0019867">
    <property type="term" value="C:outer membrane"/>
    <property type="evidence" value="ECO:0007669"/>
    <property type="project" value="InterPro"/>
</dbReference>
<evidence type="ECO:0000313" key="7">
    <source>
        <dbReference type="EMBL" id="SPD73899.1"/>
    </source>
</evidence>
<dbReference type="InterPro" id="IPR036908">
    <property type="entry name" value="RlpA-like_sf"/>
</dbReference>
<dbReference type="CDD" id="cd14668">
    <property type="entry name" value="mlta_B"/>
    <property type="match status" value="1"/>
</dbReference>
<evidence type="ECO:0000256" key="5">
    <source>
        <dbReference type="ARBA" id="ARBA00030918"/>
    </source>
</evidence>
<dbReference type="EC" id="4.2.2.n1" evidence="2"/>
<keyword evidence="4" id="KW-0961">Cell wall biogenesis/degradation</keyword>
<dbReference type="InterPro" id="IPR026044">
    <property type="entry name" value="MltA"/>
</dbReference>
<evidence type="ECO:0000256" key="4">
    <source>
        <dbReference type="ARBA" id="ARBA00023316"/>
    </source>
</evidence>
<dbReference type="GO" id="GO:0008933">
    <property type="term" value="F:peptidoglycan lytic transglycosylase activity"/>
    <property type="evidence" value="ECO:0007669"/>
    <property type="project" value="TreeGrafter"/>
</dbReference>
<sequence>MRNILVTTARLILWFAVVCLLGCYPALRKEALRPEEALTPIRFFYPEFCDDMDQGSLKKVIERNMVYLKKIDPETVFKYGADSITCRQIKQSQEAFLSLISTSHDWRQLNKEIRRQFRLYRAAGRAGNKNVLFTGYFEPVYDARTSPDHIFKYPLYRKPDDLVSIDLSEFSNRFKNERLTARVERNQVMPYYTRHQIEIENALKGKGLEIAWLRDPLDVTFLQIQGSGRLNLANGKTLRVGYCASNGRAYRSIGNYMLQKGFLTKENVSMQEIRRYLSEHPEVREEVLSSNPSYVFFRILESEPVGNINVPLVPGRSIALDAKVFPKGALAFMICQKPDVDNNNKITGWKKFSRFVINQDTGGAITGAGRADLFWGCGPYAEVAAGHMKHEGELYMLIKKE</sequence>
<accession>A0A445MWW6</accession>
<dbReference type="GO" id="GO:0004553">
    <property type="term" value="F:hydrolase activity, hydrolyzing O-glycosyl compounds"/>
    <property type="evidence" value="ECO:0007669"/>
    <property type="project" value="InterPro"/>
</dbReference>
<feature type="domain" description="Lytic transglycosylase MltA" evidence="6">
    <location>
        <begin position="140"/>
        <end position="298"/>
    </location>
</feature>
<evidence type="ECO:0000256" key="1">
    <source>
        <dbReference type="ARBA" id="ARBA00001420"/>
    </source>
</evidence>
<dbReference type="PIRSF" id="PIRSF019422">
    <property type="entry name" value="MltA"/>
    <property type="match status" value="1"/>
</dbReference>
<dbReference type="SMART" id="SM00925">
    <property type="entry name" value="MltA"/>
    <property type="match status" value="1"/>
</dbReference>
<dbReference type="Gene3D" id="2.40.40.10">
    <property type="entry name" value="RlpA-like domain"/>
    <property type="match status" value="1"/>
</dbReference>
<dbReference type="AlphaFoldDB" id="A0A445MWW6"/>
<evidence type="ECO:0000256" key="2">
    <source>
        <dbReference type="ARBA" id="ARBA00012587"/>
    </source>
</evidence>
<dbReference type="PANTHER" id="PTHR30124">
    <property type="entry name" value="MEMBRANE-BOUND LYTIC MUREIN TRANSGLYCOSYLASE A"/>
    <property type="match status" value="1"/>
</dbReference>
<dbReference type="CDD" id="cd14485">
    <property type="entry name" value="mltA_like_LT_A"/>
    <property type="match status" value="1"/>
</dbReference>
<comment type="catalytic activity">
    <reaction evidence="1">
        <text>Exolytic cleavage of the (1-&gt;4)-beta-glycosidic linkage between N-acetylmuramic acid (MurNAc) and N-acetylglucosamine (GlcNAc) residues in peptidoglycan, from either the reducing or the non-reducing ends of the peptidoglycan chains, with concomitant formation of a 1,6-anhydrobond in the MurNAc residue.</text>
        <dbReference type="EC" id="4.2.2.n1"/>
    </reaction>
</comment>
<proteinExistence type="predicted"/>
<dbReference type="InterPro" id="IPR010611">
    <property type="entry name" value="3D_dom"/>
</dbReference>
<dbReference type="PANTHER" id="PTHR30124:SF0">
    <property type="entry name" value="MEMBRANE-BOUND LYTIC MUREIN TRANSGLYCOSYLASE A"/>
    <property type="match status" value="1"/>
</dbReference>
<protein>
    <recommendedName>
        <fullName evidence="2">peptidoglycan lytic exotransglycosylase</fullName>
        <ecNumber evidence="2">4.2.2.n1</ecNumber>
    </recommendedName>
    <alternativeName>
        <fullName evidence="5">Murein hydrolase A</fullName>
    </alternativeName>
</protein>
<dbReference type="GO" id="GO:0009253">
    <property type="term" value="P:peptidoglycan catabolic process"/>
    <property type="evidence" value="ECO:0007669"/>
    <property type="project" value="TreeGrafter"/>
</dbReference>
<dbReference type="SUPFAM" id="SSF50685">
    <property type="entry name" value="Barwin-like endoglucanases"/>
    <property type="match status" value="1"/>
</dbReference>